<dbReference type="AlphaFoldDB" id="A0A8J7RPY8"/>
<name>A0A8J7RPY8_9HYPH</name>
<dbReference type="Gene3D" id="3.10.490.10">
    <property type="entry name" value="Gamma-glutamyl cyclotransferase-like"/>
    <property type="match status" value="1"/>
</dbReference>
<proteinExistence type="inferred from homology"/>
<dbReference type="SUPFAM" id="SSF110857">
    <property type="entry name" value="Gamma-glutamyl cyclotransferase-like"/>
    <property type="match status" value="1"/>
</dbReference>
<dbReference type="InterPro" id="IPR009288">
    <property type="entry name" value="AIG2-like_dom"/>
</dbReference>
<comment type="similarity">
    <text evidence="1 3">Belongs to the gamma-glutamylcyclotransferase family.</text>
</comment>
<evidence type="ECO:0000313" key="5">
    <source>
        <dbReference type="EMBL" id="MBP0441036.1"/>
    </source>
</evidence>
<dbReference type="PANTHER" id="PTHR12510">
    <property type="entry name" value="TROPONIN C-AKIN-1 PROTEIN"/>
    <property type="match status" value="1"/>
</dbReference>
<evidence type="ECO:0000259" key="4">
    <source>
        <dbReference type="Pfam" id="PF06094"/>
    </source>
</evidence>
<dbReference type="Pfam" id="PF06094">
    <property type="entry name" value="GGACT"/>
    <property type="match status" value="1"/>
</dbReference>
<keyword evidence="6" id="KW-1185">Reference proteome</keyword>
<feature type="active site" description="Proton acceptor" evidence="2">
    <location>
        <position position="78"/>
    </location>
</feature>
<dbReference type="GO" id="GO:0061929">
    <property type="term" value="F:gamma-glutamylaminecyclotransferase activity"/>
    <property type="evidence" value="ECO:0007669"/>
    <property type="project" value="InterPro"/>
</dbReference>
<reference evidence="5" key="1">
    <citation type="submission" date="2021-03" db="EMBL/GenBank/DDBJ databases">
        <title>Genome sequencing and assembly of Tianweitania sediminis.</title>
        <authorList>
            <person name="Chhetri G."/>
        </authorList>
    </citation>
    <scope>NUCLEOTIDE SEQUENCE</scope>
    <source>
        <strain evidence="5">Z8</strain>
    </source>
</reference>
<evidence type="ECO:0000313" key="6">
    <source>
        <dbReference type="Proteomes" id="UP000666240"/>
    </source>
</evidence>
<dbReference type="RefSeq" id="WP_209337055.1">
    <property type="nucleotide sequence ID" value="NZ_JAGIYY010000010.1"/>
</dbReference>
<dbReference type="InterPro" id="IPR039126">
    <property type="entry name" value="GGACT"/>
</dbReference>
<dbReference type="Proteomes" id="UP000666240">
    <property type="component" value="Unassembled WGS sequence"/>
</dbReference>
<dbReference type="PANTHER" id="PTHR12510:SF4">
    <property type="entry name" value="GAMMA-GLUTAMYLAMINECYCLOTRANSFERASE"/>
    <property type="match status" value="1"/>
</dbReference>
<dbReference type="GO" id="GO:0005829">
    <property type="term" value="C:cytosol"/>
    <property type="evidence" value="ECO:0007669"/>
    <property type="project" value="TreeGrafter"/>
</dbReference>
<sequence length="135" mass="15116">MKTVFVYGTLKAGFPFHPLALSEAQFLGTVQTAQAYPLMIAADFFGPMMLDRPGEGLVVHGELYAVKHDQLPVLDRLEDLGASGSFRTTLQVEPEGGGLRQEAIGYMKDESWLKPLHSGYLSDYQDRRFIPPWNR</sequence>
<evidence type="ECO:0000256" key="1">
    <source>
        <dbReference type="ARBA" id="ARBA00008861"/>
    </source>
</evidence>
<evidence type="ECO:0000256" key="2">
    <source>
        <dbReference type="PIRSR" id="PIRSR639126-1"/>
    </source>
</evidence>
<evidence type="ECO:0000256" key="3">
    <source>
        <dbReference type="RuleBase" id="RU367036"/>
    </source>
</evidence>
<dbReference type="EMBL" id="JAGIYY010000010">
    <property type="protein sequence ID" value="MBP0441036.1"/>
    <property type="molecule type" value="Genomic_DNA"/>
</dbReference>
<organism evidence="5 6">
    <name type="scientific">Tianweitania sediminis</name>
    <dbReference type="NCBI Taxonomy" id="1502156"/>
    <lineage>
        <taxon>Bacteria</taxon>
        <taxon>Pseudomonadati</taxon>
        <taxon>Pseudomonadota</taxon>
        <taxon>Alphaproteobacteria</taxon>
        <taxon>Hyphomicrobiales</taxon>
        <taxon>Phyllobacteriaceae</taxon>
        <taxon>Tianweitania</taxon>
    </lineage>
</organism>
<comment type="caution">
    <text evidence="5">The sequence shown here is derived from an EMBL/GenBank/DDBJ whole genome shotgun (WGS) entry which is preliminary data.</text>
</comment>
<dbReference type="InterPro" id="IPR013024">
    <property type="entry name" value="GGCT-like"/>
</dbReference>
<dbReference type="CDD" id="cd06661">
    <property type="entry name" value="GGCT_like"/>
    <property type="match status" value="1"/>
</dbReference>
<feature type="domain" description="Gamma-glutamylcyclotransferase AIG2-like" evidence="4">
    <location>
        <begin position="4"/>
        <end position="110"/>
    </location>
</feature>
<protein>
    <recommendedName>
        <fullName evidence="3">Gamma-glutamylcyclotransferase family protein</fullName>
    </recommendedName>
</protein>
<accession>A0A8J7RPY8</accession>
<gene>
    <name evidence="5" type="ORF">J5Y06_20505</name>
</gene>
<dbReference type="InterPro" id="IPR036568">
    <property type="entry name" value="GGCT-like_sf"/>
</dbReference>